<feature type="transmembrane region" description="Helical" evidence="1">
    <location>
        <begin position="39"/>
        <end position="58"/>
    </location>
</feature>
<evidence type="ECO:0000313" key="3">
    <source>
        <dbReference type="Proteomes" id="UP000000247"/>
    </source>
</evidence>
<name>A5CXZ3_VESOH</name>
<dbReference type="Proteomes" id="UP000000247">
    <property type="component" value="Chromosome"/>
</dbReference>
<gene>
    <name evidence="2" type="ordered locus">COSY_0033</name>
</gene>
<feature type="transmembrane region" description="Helical" evidence="1">
    <location>
        <begin position="126"/>
        <end position="150"/>
    </location>
</feature>
<evidence type="ECO:0008006" key="4">
    <source>
        <dbReference type="Google" id="ProtNLM"/>
    </source>
</evidence>
<dbReference type="KEGG" id="vok:COSY_0033"/>
<protein>
    <recommendedName>
        <fullName evidence="4">DUF2189 domain-containing protein</fullName>
    </recommendedName>
</protein>
<reference evidence="3" key="1">
    <citation type="journal article" date="2007" name="Curr. Biol.">
        <title>Reduced genome of the thioautotrophic intracellular symbiont in a deep-sea clam, Calyptogena okutanii.</title>
        <authorList>
            <person name="Kuwahara H."/>
            <person name="Yoshida T."/>
            <person name="Takaki Y."/>
            <person name="Shimamura S."/>
            <person name="Nishi S."/>
            <person name="Harada M."/>
            <person name="Matsuyama K."/>
            <person name="Takishita K."/>
            <person name="Kawato M."/>
            <person name="Uematsu K."/>
            <person name="Fujiwara Y."/>
            <person name="Sato T."/>
            <person name="Kato C."/>
            <person name="Kitagawa M."/>
            <person name="Kato I."/>
            <person name="Maruyama T."/>
        </authorList>
    </citation>
    <scope>NUCLEOTIDE SEQUENCE [LARGE SCALE GENOMIC DNA]</scope>
    <source>
        <strain evidence="3">HA</strain>
    </source>
</reference>
<dbReference type="EMBL" id="AP009247">
    <property type="protein sequence ID" value="BAF61172.1"/>
    <property type="molecule type" value="Genomic_DNA"/>
</dbReference>
<evidence type="ECO:0000256" key="1">
    <source>
        <dbReference type="SAM" id="Phobius"/>
    </source>
</evidence>
<dbReference type="InterPro" id="IPR018692">
    <property type="entry name" value="DUF2189"/>
</dbReference>
<evidence type="ECO:0000313" key="2">
    <source>
        <dbReference type="EMBL" id="BAF61172.1"/>
    </source>
</evidence>
<feature type="transmembrane region" description="Helical" evidence="1">
    <location>
        <begin position="177"/>
        <end position="201"/>
    </location>
</feature>
<keyword evidence="1" id="KW-1133">Transmembrane helix</keyword>
<accession>A5CXZ3</accession>
<organism evidence="2 3">
    <name type="scientific">Vesicomyosocius okutanii subsp. Calyptogena okutanii (strain HA)</name>
    <dbReference type="NCBI Taxonomy" id="412965"/>
    <lineage>
        <taxon>Bacteria</taxon>
        <taxon>Pseudomonadati</taxon>
        <taxon>Pseudomonadota</taxon>
        <taxon>Gammaproteobacteria</taxon>
        <taxon>Candidatus Pseudothioglobaceae</taxon>
        <taxon>Candidatus Vesicomyidisocius</taxon>
    </lineage>
</organism>
<dbReference type="OrthoDB" id="5621705at2"/>
<dbReference type="HOGENOM" id="CLU_067791_0_0_6"/>
<sequence length="275" mass="30949">MLQIPRMTKSINKKVYIKKISYSAPFTWLKKGVEDFTKCPALALFYGTLFTSFTYFYWDFLSHSPTLSDIAAPLLAMVVIIFGPISAMAMYDASKRLSIGEELSFRSILTVIKSAFKANGGSYPSFFLSIILIIIAIMWMVFTPLIYAILNTDTFVNQNQTIIEAILDDIINFNNPLFLVIYGIFTTVTAWISFMISWFSFPMVLDQNIDPFTAAHTSIKTALANKIVMLIWVPIVGIIVLASLLTPYFLGMVVTVPVLAHATWHAYKSLISKLE</sequence>
<keyword evidence="1" id="KW-0472">Membrane</keyword>
<keyword evidence="1" id="KW-0812">Transmembrane</keyword>
<keyword evidence="3" id="KW-1185">Reference proteome</keyword>
<dbReference type="eggNOG" id="COG5473">
    <property type="taxonomic scope" value="Bacteria"/>
</dbReference>
<dbReference type="RefSeq" id="WP_011929442.1">
    <property type="nucleotide sequence ID" value="NC_009465.1"/>
</dbReference>
<feature type="transmembrane region" description="Helical" evidence="1">
    <location>
        <begin position="222"/>
        <end position="242"/>
    </location>
</feature>
<feature type="transmembrane region" description="Helical" evidence="1">
    <location>
        <begin position="70"/>
        <end position="91"/>
    </location>
</feature>
<dbReference type="AlphaFoldDB" id="A5CXZ3"/>
<dbReference type="STRING" id="412965.COSY_0033"/>
<dbReference type="Pfam" id="PF09955">
    <property type="entry name" value="DUF2189"/>
    <property type="match status" value="1"/>
</dbReference>
<proteinExistence type="predicted"/>